<feature type="region of interest" description="Disordered" evidence="2">
    <location>
        <begin position="608"/>
        <end position="692"/>
    </location>
</feature>
<dbReference type="PANTHER" id="PTHR33223:SF6">
    <property type="entry name" value="CCHC-TYPE DOMAIN-CONTAINING PROTEIN"/>
    <property type="match status" value="1"/>
</dbReference>
<dbReference type="Gene3D" id="4.10.60.10">
    <property type="entry name" value="Zinc finger, CCHC-type"/>
    <property type="match status" value="1"/>
</dbReference>
<accession>E9GJR9</accession>
<dbReference type="Pfam" id="PF00098">
    <property type="entry name" value="zf-CCHC"/>
    <property type="match status" value="1"/>
</dbReference>
<evidence type="ECO:0000313" key="5">
    <source>
        <dbReference type="Proteomes" id="UP000000305"/>
    </source>
</evidence>
<dbReference type="SUPFAM" id="SSF57756">
    <property type="entry name" value="Retrovirus zinc finger-like domains"/>
    <property type="match status" value="1"/>
</dbReference>
<dbReference type="InterPro" id="IPR036875">
    <property type="entry name" value="Znf_CCHC_sf"/>
</dbReference>
<gene>
    <name evidence="4" type="ORF">DAPPUDRAFT_103643</name>
</gene>
<keyword evidence="1" id="KW-0863">Zinc-finger</keyword>
<dbReference type="SMART" id="SM00343">
    <property type="entry name" value="ZnF_C2HC"/>
    <property type="match status" value="1"/>
</dbReference>
<name>E9GJR9_DAPPU</name>
<feature type="domain" description="CCHC-type" evidence="3">
    <location>
        <begin position="593"/>
        <end position="606"/>
    </location>
</feature>
<dbReference type="OrthoDB" id="8193998at2759"/>
<dbReference type="KEGG" id="dpx:DAPPUDRAFT_103643"/>
<dbReference type="EMBL" id="GL732548">
    <property type="protein sequence ID" value="EFX80157.1"/>
    <property type="molecule type" value="Genomic_DNA"/>
</dbReference>
<evidence type="ECO:0000256" key="1">
    <source>
        <dbReference type="PROSITE-ProRule" id="PRU00047"/>
    </source>
</evidence>
<dbReference type="PANTHER" id="PTHR33223">
    <property type="entry name" value="CCHC-TYPE DOMAIN-CONTAINING PROTEIN"/>
    <property type="match status" value="1"/>
</dbReference>
<dbReference type="AlphaFoldDB" id="E9GJR9"/>
<dbReference type="PhylomeDB" id="E9GJR9"/>
<keyword evidence="1" id="KW-0479">Metal-binding</keyword>
<feature type="compositionally biased region" description="Polar residues" evidence="2">
    <location>
        <begin position="554"/>
        <end position="568"/>
    </location>
</feature>
<protein>
    <recommendedName>
        <fullName evidence="3">CCHC-type domain-containing protein</fullName>
    </recommendedName>
</protein>
<feature type="compositionally biased region" description="Polar residues" evidence="2">
    <location>
        <begin position="660"/>
        <end position="692"/>
    </location>
</feature>
<keyword evidence="5" id="KW-1185">Reference proteome</keyword>
<feature type="region of interest" description="Disordered" evidence="2">
    <location>
        <begin position="131"/>
        <end position="157"/>
    </location>
</feature>
<dbReference type="Proteomes" id="UP000000305">
    <property type="component" value="Unassembled WGS sequence"/>
</dbReference>
<feature type="compositionally biased region" description="Polar residues" evidence="2">
    <location>
        <begin position="578"/>
        <end position="590"/>
    </location>
</feature>
<dbReference type="InParanoid" id="E9GJR9"/>
<proteinExistence type="predicted"/>
<feature type="region of interest" description="Disordered" evidence="2">
    <location>
        <begin position="552"/>
        <end position="590"/>
    </location>
</feature>
<dbReference type="PROSITE" id="PS50158">
    <property type="entry name" value="ZF_CCHC"/>
    <property type="match status" value="1"/>
</dbReference>
<evidence type="ECO:0000259" key="3">
    <source>
        <dbReference type="PROSITE" id="PS50158"/>
    </source>
</evidence>
<dbReference type="GO" id="GO:0003676">
    <property type="term" value="F:nucleic acid binding"/>
    <property type="evidence" value="ECO:0007669"/>
    <property type="project" value="InterPro"/>
</dbReference>
<evidence type="ECO:0000256" key="2">
    <source>
        <dbReference type="SAM" id="MobiDB-lite"/>
    </source>
</evidence>
<reference evidence="4 5" key="1">
    <citation type="journal article" date="2011" name="Science">
        <title>The ecoresponsive genome of Daphnia pulex.</title>
        <authorList>
            <person name="Colbourne J.K."/>
            <person name="Pfrender M.E."/>
            <person name="Gilbert D."/>
            <person name="Thomas W.K."/>
            <person name="Tucker A."/>
            <person name="Oakley T.H."/>
            <person name="Tokishita S."/>
            <person name="Aerts A."/>
            <person name="Arnold G.J."/>
            <person name="Basu M.K."/>
            <person name="Bauer D.J."/>
            <person name="Caceres C.E."/>
            <person name="Carmel L."/>
            <person name="Casola C."/>
            <person name="Choi J.H."/>
            <person name="Detter J.C."/>
            <person name="Dong Q."/>
            <person name="Dusheyko S."/>
            <person name="Eads B.D."/>
            <person name="Frohlich T."/>
            <person name="Geiler-Samerotte K.A."/>
            <person name="Gerlach D."/>
            <person name="Hatcher P."/>
            <person name="Jogdeo S."/>
            <person name="Krijgsveld J."/>
            <person name="Kriventseva E.V."/>
            <person name="Kultz D."/>
            <person name="Laforsch C."/>
            <person name="Lindquist E."/>
            <person name="Lopez J."/>
            <person name="Manak J.R."/>
            <person name="Muller J."/>
            <person name="Pangilinan J."/>
            <person name="Patwardhan R.P."/>
            <person name="Pitluck S."/>
            <person name="Pritham E.J."/>
            <person name="Rechtsteiner A."/>
            <person name="Rho M."/>
            <person name="Rogozin I.B."/>
            <person name="Sakarya O."/>
            <person name="Salamov A."/>
            <person name="Schaack S."/>
            <person name="Shapiro H."/>
            <person name="Shiga Y."/>
            <person name="Skalitzky C."/>
            <person name="Smith Z."/>
            <person name="Souvorov A."/>
            <person name="Sung W."/>
            <person name="Tang Z."/>
            <person name="Tsuchiya D."/>
            <person name="Tu H."/>
            <person name="Vos H."/>
            <person name="Wang M."/>
            <person name="Wolf Y.I."/>
            <person name="Yamagata H."/>
            <person name="Yamada T."/>
            <person name="Ye Y."/>
            <person name="Shaw J.R."/>
            <person name="Andrews J."/>
            <person name="Crease T.J."/>
            <person name="Tang H."/>
            <person name="Lucas S.M."/>
            <person name="Robertson H.M."/>
            <person name="Bork P."/>
            <person name="Koonin E.V."/>
            <person name="Zdobnov E.M."/>
            <person name="Grigoriev I.V."/>
            <person name="Lynch M."/>
            <person name="Boore J.L."/>
        </authorList>
    </citation>
    <scope>NUCLEOTIDE SEQUENCE [LARGE SCALE GENOMIC DNA]</scope>
</reference>
<dbReference type="GO" id="GO:0008270">
    <property type="term" value="F:zinc ion binding"/>
    <property type="evidence" value="ECO:0007669"/>
    <property type="project" value="UniProtKB-KW"/>
</dbReference>
<organism evidence="4 5">
    <name type="scientific">Daphnia pulex</name>
    <name type="common">Water flea</name>
    <dbReference type="NCBI Taxonomy" id="6669"/>
    <lineage>
        <taxon>Eukaryota</taxon>
        <taxon>Metazoa</taxon>
        <taxon>Ecdysozoa</taxon>
        <taxon>Arthropoda</taxon>
        <taxon>Crustacea</taxon>
        <taxon>Branchiopoda</taxon>
        <taxon>Diplostraca</taxon>
        <taxon>Cladocera</taxon>
        <taxon>Anomopoda</taxon>
        <taxon>Daphniidae</taxon>
        <taxon>Daphnia</taxon>
    </lineage>
</organism>
<sequence>MNPNFDQHTYFVSTLHGNGERPDISPNFKYLEESDVVYCKQKIAVKLLQLNFARDKIIQSIRDDRATTGHARRCLQARGDRLGIDIRTLEIKFDDLSTPNFPICKLAIKIQVQQFVLPAGITVYLKKLNKKGKPSRTPVGPDLLAEATGGTPPIPRVTEEIKWRPTGETEANTSVFDRVDEFIQLPIDDIIQRLREEQRTGTPDLRHRARSLDQLWRRDLSPDFDWNSYSEELNDATGFRGWESNEDTLSTFDFDLLYPDDDMALTQAAIDQLTTASQDNTDALVLGMRNLAAQRKLENIPIFSGESNCPLVIEEWFKIAERTARLAGWNEEQQILFFQEKLIKSAANFNDSLTAAQREDYDAWKALMIGGLHDNTTKAIKKGELKDLKQEPGERVRDFQTRIDDMYRIAYGAGPASSNDANVVLVRDDMKKEILLSGLRREIAKLVWNRVEADATYANTVQTAIEREKVTEVKKIAQSKDITSTVSVISQENEKNAAKIKELEGLINKLSKKSVSPPTASTPVDLGDPAVIAAFNTYNNAQSNFPKTVRFPDNQLSRSVSPFTYNRSNRPEEGARAQTPTRINNNQDNRITCYNCGKKGHISRECWSGRGQQQQNRQRDGQRFSQDGRQNSERSGRNWRPNGEQQNHYRGLSSERYDRNNNSYGRQFNQNREQNGSRYSQDYRNAPSNGRP</sequence>
<evidence type="ECO:0000313" key="4">
    <source>
        <dbReference type="EMBL" id="EFX80157.1"/>
    </source>
</evidence>
<keyword evidence="1" id="KW-0862">Zinc</keyword>
<dbReference type="InterPro" id="IPR001878">
    <property type="entry name" value="Znf_CCHC"/>
</dbReference>
<dbReference type="HOGENOM" id="CLU_025158_0_0_1"/>